<evidence type="ECO:0000313" key="1">
    <source>
        <dbReference type="EMBL" id="KAJ7682975.1"/>
    </source>
</evidence>
<proteinExistence type="predicted"/>
<organism evidence="1 2">
    <name type="scientific">Mycena rosella</name>
    <name type="common">Pink bonnet</name>
    <name type="synonym">Agaricus rosellus</name>
    <dbReference type="NCBI Taxonomy" id="1033263"/>
    <lineage>
        <taxon>Eukaryota</taxon>
        <taxon>Fungi</taxon>
        <taxon>Dikarya</taxon>
        <taxon>Basidiomycota</taxon>
        <taxon>Agaricomycotina</taxon>
        <taxon>Agaricomycetes</taxon>
        <taxon>Agaricomycetidae</taxon>
        <taxon>Agaricales</taxon>
        <taxon>Marasmiineae</taxon>
        <taxon>Mycenaceae</taxon>
        <taxon>Mycena</taxon>
    </lineage>
</organism>
<name>A0AAD7D729_MYCRO</name>
<sequence length="272" mass="30912">MSQSSLQERVYTLATTRQYLLLQLLCRRAYPLLGTLLVPRSKYNPCALPILRNSELASPGDLPALEPIPNLHYTTIPGDPIYTKSDVIDTTAAETLSIQLPLHKMPLCVCNTLTHIYTDTESTNSTDDLDSVHNRADWTDHIIHVHRTREWEDEGGSYTDWTVDDEQQTPTPPILEARMYDTTTTIISDVHPQRRILSHDYTQCNPGTVLIRFDSEDLFVRSNLNAQLQNFNFIWTANLNNMYLNMPKEATVTVTVDPIVAKAPSVTFLRIK</sequence>
<dbReference type="AlphaFoldDB" id="A0AAD7D729"/>
<accession>A0AAD7D729</accession>
<reference evidence="1" key="1">
    <citation type="submission" date="2023-03" db="EMBL/GenBank/DDBJ databases">
        <title>Massive genome expansion in bonnet fungi (Mycena s.s.) driven by repeated elements and novel gene families across ecological guilds.</title>
        <authorList>
            <consortium name="Lawrence Berkeley National Laboratory"/>
            <person name="Harder C.B."/>
            <person name="Miyauchi S."/>
            <person name="Viragh M."/>
            <person name="Kuo A."/>
            <person name="Thoen E."/>
            <person name="Andreopoulos B."/>
            <person name="Lu D."/>
            <person name="Skrede I."/>
            <person name="Drula E."/>
            <person name="Henrissat B."/>
            <person name="Morin E."/>
            <person name="Kohler A."/>
            <person name="Barry K."/>
            <person name="LaButti K."/>
            <person name="Morin E."/>
            <person name="Salamov A."/>
            <person name="Lipzen A."/>
            <person name="Mereny Z."/>
            <person name="Hegedus B."/>
            <person name="Baldrian P."/>
            <person name="Stursova M."/>
            <person name="Weitz H."/>
            <person name="Taylor A."/>
            <person name="Grigoriev I.V."/>
            <person name="Nagy L.G."/>
            <person name="Martin F."/>
            <person name="Kauserud H."/>
        </authorList>
    </citation>
    <scope>NUCLEOTIDE SEQUENCE</scope>
    <source>
        <strain evidence="1">CBHHK067</strain>
    </source>
</reference>
<gene>
    <name evidence="1" type="ORF">B0H17DRAFT_1138023</name>
</gene>
<comment type="caution">
    <text evidence="1">The sequence shown here is derived from an EMBL/GenBank/DDBJ whole genome shotgun (WGS) entry which is preliminary data.</text>
</comment>
<dbReference type="EMBL" id="JARKIE010000112">
    <property type="protein sequence ID" value="KAJ7682975.1"/>
    <property type="molecule type" value="Genomic_DNA"/>
</dbReference>
<protein>
    <submittedName>
        <fullName evidence="1">Uncharacterized protein</fullName>
    </submittedName>
</protein>
<keyword evidence="2" id="KW-1185">Reference proteome</keyword>
<evidence type="ECO:0000313" key="2">
    <source>
        <dbReference type="Proteomes" id="UP001221757"/>
    </source>
</evidence>
<dbReference type="Proteomes" id="UP001221757">
    <property type="component" value="Unassembled WGS sequence"/>
</dbReference>